<evidence type="ECO:0000256" key="4">
    <source>
        <dbReference type="HAMAP-Rule" id="MF_01366"/>
    </source>
</evidence>
<comment type="caution">
    <text evidence="5">The sequence shown here is derived from an EMBL/GenBank/DDBJ whole genome shotgun (WGS) entry which is preliminary data.</text>
</comment>
<dbReference type="Proteomes" id="UP000176413">
    <property type="component" value="Unassembled WGS sequence"/>
</dbReference>
<dbReference type="HAMAP" id="MF_01366">
    <property type="entry name" value="Ribosomal_uL13"/>
    <property type="match status" value="1"/>
</dbReference>
<dbReference type="PANTHER" id="PTHR11545:SF2">
    <property type="entry name" value="LARGE RIBOSOMAL SUBUNIT PROTEIN UL13M"/>
    <property type="match status" value="1"/>
</dbReference>
<evidence type="ECO:0000313" key="5">
    <source>
        <dbReference type="EMBL" id="OGH69218.1"/>
    </source>
</evidence>
<dbReference type="InterPro" id="IPR005823">
    <property type="entry name" value="Ribosomal_uL13_bac-type"/>
</dbReference>
<dbReference type="PANTHER" id="PTHR11545">
    <property type="entry name" value="RIBOSOMAL PROTEIN L13"/>
    <property type="match status" value="1"/>
</dbReference>
<dbReference type="GO" id="GO:0017148">
    <property type="term" value="P:negative regulation of translation"/>
    <property type="evidence" value="ECO:0007669"/>
    <property type="project" value="TreeGrafter"/>
</dbReference>
<dbReference type="GO" id="GO:0003729">
    <property type="term" value="F:mRNA binding"/>
    <property type="evidence" value="ECO:0007669"/>
    <property type="project" value="TreeGrafter"/>
</dbReference>
<proteinExistence type="inferred from homology"/>
<protein>
    <recommendedName>
        <fullName evidence="4">Large ribosomal subunit protein uL13</fullName>
    </recommendedName>
</protein>
<gene>
    <name evidence="4" type="primary">rplM</name>
    <name evidence="5" type="ORF">A3D53_02650</name>
</gene>
<comment type="subunit">
    <text evidence="4">Part of the 50S ribosomal subunit.</text>
</comment>
<dbReference type="AlphaFoldDB" id="A0A1F6MCD5"/>
<comment type="function">
    <text evidence="4">This protein is one of the early assembly proteins of the 50S ribosomal subunit, although it is not seen to bind rRNA by itself. It is important during the early stages of 50S assembly.</text>
</comment>
<evidence type="ECO:0000256" key="2">
    <source>
        <dbReference type="ARBA" id="ARBA00022980"/>
    </source>
</evidence>
<dbReference type="GO" id="GO:0005840">
    <property type="term" value="C:ribosome"/>
    <property type="evidence" value="ECO:0007669"/>
    <property type="project" value="UniProtKB-KW"/>
</dbReference>
<dbReference type="NCBIfam" id="TIGR01066">
    <property type="entry name" value="rplM_bact"/>
    <property type="match status" value="1"/>
</dbReference>
<dbReference type="GO" id="GO:0003735">
    <property type="term" value="F:structural constituent of ribosome"/>
    <property type="evidence" value="ECO:0007669"/>
    <property type="project" value="InterPro"/>
</dbReference>
<reference evidence="5 6" key="1">
    <citation type="journal article" date="2016" name="Nat. Commun.">
        <title>Thousands of microbial genomes shed light on interconnected biogeochemical processes in an aquifer system.</title>
        <authorList>
            <person name="Anantharaman K."/>
            <person name="Brown C.T."/>
            <person name="Hug L.A."/>
            <person name="Sharon I."/>
            <person name="Castelle C.J."/>
            <person name="Probst A.J."/>
            <person name="Thomas B.C."/>
            <person name="Singh A."/>
            <person name="Wilkins M.J."/>
            <person name="Karaoz U."/>
            <person name="Brodie E.L."/>
            <person name="Williams K.H."/>
            <person name="Hubbard S.S."/>
            <person name="Banfield J.F."/>
        </authorList>
    </citation>
    <scope>NUCLEOTIDE SEQUENCE [LARGE SCALE GENOMIC DNA]</scope>
</reference>
<evidence type="ECO:0000256" key="1">
    <source>
        <dbReference type="ARBA" id="ARBA00006227"/>
    </source>
</evidence>
<dbReference type="InterPro" id="IPR036899">
    <property type="entry name" value="Ribosomal_uL13_sf"/>
</dbReference>
<evidence type="ECO:0000313" key="6">
    <source>
        <dbReference type="Proteomes" id="UP000176413"/>
    </source>
</evidence>
<dbReference type="Gene3D" id="3.90.1180.10">
    <property type="entry name" value="Ribosomal protein L13"/>
    <property type="match status" value="1"/>
</dbReference>
<accession>A0A1F6MCD5</accession>
<dbReference type="GO" id="GO:1990904">
    <property type="term" value="C:ribonucleoprotein complex"/>
    <property type="evidence" value="ECO:0007669"/>
    <property type="project" value="UniProtKB-KW"/>
</dbReference>
<evidence type="ECO:0000256" key="3">
    <source>
        <dbReference type="ARBA" id="ARBA00023274"/>
    </source>
</evidence>
<comment type="similarity">
    <text evidence="1 4">Belongs to the universal ribosomal protein uL13 family.</text>
</comment>
<name>A0A1F6MCD5_9BACT</name>
<keyword evidence="2 4" id="KW-0689">Ribosomal protein</keyword>
<dbReference type="SUPFAM" id="SSF52161">
    <property type="entry name" value="Ribosomal protein L13"/>
    <property type="match status" value="1"/>
</dbReference>
<dbReference type="EMBL" id="MFQA01000010">
    <property type="protein sequence ID" value="OGH69218.1"/>
    <property type="molecule type" value="Genomic_DNA"/>
</dbReference>
<dbReference type="Pfam" id="PF00572">
    <property type="entry name" value="Ribosomal_L13"/>
    <property type="match status" value="1"/>
</dbReference>
<sequence>MERSTHGTYTLDATGQAPGRLATKIAHYLMGKHKATFTKHIDDGSRVVIVNADKVVFTGKKIDQKIYRHHSMHPGGLKEATLKSVIKKDPVEVIRFAVMKMLPKNKHRITRMKRLMFK</sequence>
<keyword evidence="3 4" id="KW-0687">Ribonucleoprotein</keyword>
<dbReference type="GO" id="GO:0006412">
    <property type="term" value="P:translation"/>
    <property type="evidence" value="ECO:0007669"/>
    <property type="project" value="UniProtKB-UniRule"/>
</dbReference>
<dbReference type="CDD" id="cd00392">
    <property type="entry name" value="Ribosomal_L13"/>
    <property type="match status" value="1"/>
</dbReference>
<organism evidence="5 6">
    <name type="scientific">Candidatus Magasanikbacteria bacterium RIFCSPHIGHO2_02_FULL_45_10</name>
    <dbReference type="NCBI Taxonomy" id="1798679"/>
    <lineage>
        <taxon>Bacteria</taxon>
        <taxon>Candidatus Magasanikiibacteriota</taxon>
    </lineage>
</organism>
<dbReference type="InterPro" id="IPR005822">
    <property type="entry name" value="Ribosomal_uL13"/>
</dbReference>
<dbReference type="PIRSF" id="PIRSF002181">
    <property type="entry name" value="Ribosomal_L13"/>
    <property type="match status" value="1"/>
</dbReference>